<dbReference type="RefSeq" id="WP_069206123.1">
    <property type="nucleotide sequence ID" value="NZ_CP014168.1"/>
</dbReference>
<dbReference type="EMBL" id="CP014168">
    <property type="protein sequence ID" value="AOH85587.1"/>
    <property type="molecule type" value="Genomic_DNA"/>
</dbReference>
<dbReference type="Proteomes" id="UP000094256">
    <property type="component" value="Chromosome"/>
</dbReference>
<dbReference type="STRING" id="1560345.AWL63_18245"/>
<dbReference type="OrthoDB" id="7596170at2"/>
<evidence type="ECO:0000313" key="2">
    <source>
        <dbReference type="Proteomes" id="UP000094256"/>
    </source>
</evidence>
<gene>
    <name evidence="1" type="ORF">AWL63_18245</name>
</gene>
<organism evidence="1 2">
    <name type="scientific">Sphingomonas panacis</name>
    <dbReference type="NCBI Taxonomy" id="1560345"/>
    <lineage>
        <taxon>Bacteria</taxon>
        <taxon>Pseudomonadati</taxon>
        <taxon>Pseudomonadota</taxon>
        <taxon>Alphaproteobacteria</taxon>
        <taxon>Sphingomonadales</taxon>
        <taxon>Sphingomonadaceae</taxon>
        <taxon>Sphingomonas</taxon>
    </lineage>
</organism>
<sequence>MSPKADPLEVLAFIASGMSMTSEDIAARWPTWSRMKDAALSRYARESRAYRHKWGDRARGTSDPMVDSFAAARHHWVYLPLIRAALKEQPMNNST</sequence>
<reference evidence="1 2" key="1">
    <citation type="submission" date="2016-01" db="EMBL/GenBank/DDBJ databases">
        <title>Complete genome and mega plasmid sequence of Sphingomonas panacis DCY99 elicits systemic resistance in rice to Xanthomonas oryzae.</title>
        <authorList>
            <person name="Kim Y.J."/>
            <person name="Yang D.C."/>
            <person name="Sing P."/>
        </authorList>
    </citation>
    <scope>NUCLEOTIDE SEQUENCE [LARGE SCALE GENOMIC DNA]</scope>
    <source>
        <strain evidence="1 2">DCY99</strain>
    </source>
</reference>
<proteinExistence type="predicted"/>
<evidence type="ECO:0000313" key="1">
    <source>
        <dbReference type="EMBL" id="AOH85587.1"/>
    </source>
</evidence>
<accession>A0A1B3ZDT3</accession>
<keyword evidence="2" id="KW-1185">Reference proteome</keyword>
<dbReference type="KEGG" id="span:AWL63_18245"/>
<dbReference type="AlphaFoldDB" id="A0A1B3ZDT3"/>
<name>A0A1B3ZDT3_9SPHN</name>
<protein>
    <submittedName>
        <fullName evidence="1">Uncharacterized protein</fullName>
    </submittedName>
</protein>